<dbReference type="InterPro" id="IPR012902">
    <property type="entry name" value="N_methyl_site"/>
</dbReference>
<dbReference type="AlphaFoldDB" id="A0A8I0T6S2"/>
<dbReference type="Proteomes" id="UP000660708">
    <property type="component" value="Unassembled WGS sequence"/>
</dbReference>
<keyword evidence="1" id="KW-0472">Membrane</keyword>
<accession>A0A8I0T6S2</accession>
<keyword evidence="3" id="KW-1185">Reference proteome</keyword>
<reference evidence="2 3" key="1">
    <citation type="submission" date="2015-06" db="EMBL/GenBank/DDBJ databases">
        <title>Genome sequence of Pseudoalteromonas peptidolytica.</title>
        <authorList>
            <person name="Xie B.-B."/>
            <person name="Rong J.-C."/>
            <person name="Qin Q.-L."/>
            <person name="Zhang Y.-Z."/>
        </authorList>
    </citation>
    <scope>NUCLEOTIDE SEQUENCE [LARGE SCALE GENOMIC DNA]</scope>
    <source>
        <strain evidence="2 3">F12-50-A1</strain>
    </source>
</reference>
<keyword evidence="1" id="KW-0812">Transmembrane</keyword>
<gene>
    <name evidence="2" type="ORF">PPEP_a1979</name>
</gene>
<name>A0A8I0T6S2_9GAMM</name>
<keyword evidence="1" id="KW-1133">Transmembrane helix</keyword>
<sequence length="251" mass="26945">MPSIGVITQRKTRGFTLLELAVYIMVVGILISVGTGMMMNNSKKPGVQATSSNEKLAASGSNLSLDAYAAPLLLFTQTHYRLPCPDTNNDGSEDCPNAATPPELLKGTLPFTTLALEQRPVDTFGNAPFYAVDFALTQLVDSATSSWDGGRLNLDDLCEKTKSRYRAAISTNRLSVIRARGLNCQAADVFNPAFVLVSGGAQDLDNINGMLDGENGSGNNCYEFSGREKSAQYDDVVHFVSMANLISQVCN</sequence>
<evidence type="ECO:0000313" key="3">
    <source>
        <dbReference type="Proteomes" id="UP000660708"/>
    </source>
</evidence>
<dbReference type="RefSeq" id="WP_128731873.1">
    <property type="nucleotide sequence ID" value="NZ_AQHF01000026.1"/>
</dbReference>
<protein>
    <recommendedName>
        <fullName evidence="4">Prepilin-type N-terminal cleavage/methylation domain-containing protein</fullName>
    </recommendedName>
</protein>
<dbReference type="EMBL" id="AQHF01000026">
    <property type="protein sequence ID" value="MBE0347509.1"/>
    <property type="molecule type" value="Genomic_DNA"/>
</dbReference>
<evidence type="ECO:0008006" key="4">
    <source>
        <dbReference type="Google" id="ProtNLM"/>
    </source>
</evidence>
<organism evidence="2 3">
    <name type="scientific">Pseudoalteromonas peptidolytica F12-50-A1</name>
    <dbReference type="NCBI Taxonomy" id="1315280"/>
    <lineage>
        <taxon>Bacteria</taxon>
        <taxon>Pseudomonadati</taxon>
        <taxon>Pseudomonadota</taxon>
        <taxon>Gammaproteobacteria</taxon>
        <taxon>Alteromonadales</taxon>
        <taxon>Pseudoalteromonadaceae</taxon>
        <taxon>Pseudoalteromonas</taxon>
    </lineage>
</organism>
<evidence type="ECO:0000313" key="2">
    <source>
        <dbReference type="EMBL" id="MBE0347509.1"/>
    </source>
</evidence>
<evidence type="ECO:0000256" key="1">
    <source>
        <dbReference type="SAM" id="Phobius"/>
    </source>
</evidence>
<dbReference type="Pfam" id="PF07963">
    <property type="entry name" value="N_methyl"/>
    <property type="match status" value="1"/>
</dbReference>
<comment type="caution">
    <text evidence="2">The sequence shown here is derived from an EMBL/GenBank/DDBJ whole genome shotgun (WGS) entry which is preliminary data.</text>
</comment>
<proteinExistence type="predicted"/>
<feature type="transmembrane region" description="Helical" evidence="1">
    <location>
        <begin position="20"/>
        <end position="39"/>
    </location>
</feature>